<proteinExistence type="predicted"/>
<evidence type="ECO:0000313" key="1">
    <source>
        <dbReference type="EMBL" id="KRY94486.1"/>
    </source>
</evidence>
<feature type="non-terminal residue" evidence="1">
    <location>
        <position position="1"/>
    </location>
</feature>
<comment type="caution">
    <text evidence="1">The sequence shown here is derived from an EMBL/GenBank/DDBJ whole genome shotgun (WGS) entry which is preliminary data.</text>
</comment>
<dbReference type="EMBL" id="JYDP01004949">
    <property type="protein sequence ID" value="KRY94486.1"/>
    <property type="molecule type" value="Genomic_DNA"/>
</dbReference>
<name>A0A0V1G866_9BILA</name>
<protein>
    <submittedName>
        <fullName evidence="1">Uncharacterized protein</fullName>
    </submittedName>
</protein>
<feature type="non-terminal residue" evidence="1">
    <location>
        <position position="55"/>
    </location>
</feature>
<keyword evidence="2" id="KW-1185">Reference proteome</keyword>
<sequence length="55" mass="6063">LGIAATHGAEECHSVCATLHKRSSASWTKCREGYDVLVASPNNEVHEKRLTTLFH</sequence>
<organism evidence="1 2">
    <name type="scientific">Trichinella zimbabwensis</name>
    <dbReference type="NCBI Taxonomy" id="268475"/>
    <lineage>
        <taxon>Eukaryota</taxon>
        <taxon>Metazoa</taxon>
        <taxon>Ecdysozoa</taxon>
        <taxon>Nematoda</taxon>
        <taxon>Enoplea</taxon>
        <taxon>Dorylaimia</taxon>
        <taxon>Trichinellida</taxon>
        <taxon>Trichinellidae</taxon>
        <taxon>Trichinella</taxon>
    </lineage>
</organism>
<reference evidence="1 2" key="1">
    <citation type="submission" date="2015-01" db="EMBL/GenBank/DDBJ databases">
        <title>Evolution of Trichinella species and genotypes.</title>
        <authorList>
            <person name="Korhonen P.K."/>
            <person name="Edoardo P."/>
            <person name="Giuseppe L.R."/>
            <person name="Gasser R.B."/>
        </authorList>
    </citation>
    <scope>NUCLEOTIDE SEQUENCE [LARGE SCALE GENOMIC DNA]</scope>
    <source>
        <strain evidence="1">ISS1029</strain>
    </source>
</reference>
<dbReference type="AlphaFoldDB" id="A0A0V1G866"/>
<dbReference type="Proteomes" id="UP000055024">
    <property type="component" value="Unassembled WGS sequence"/>
</dbReference>
<accession>A0A0V1G866</accession>
<evidence type="ECO:0000313" key="2">
    <source>
        <dbReference type="Proteomes" id="UP000055024"/>
    </source>
</evidence>
<gene>
    <name evidence="1" type="ORF">T11_7543</name>
</gene>